<dbReference type="EMBL" id="WQNF01000044">
    <property type="protein sequence ID" value="MVT70508.1"/>
    <property type="molecule type" value="Genomic_DNA"/>
</dbReference>
<accession>A0A844SU53</accession>
<dbReference type="RefSeq" id="WP_028333755.1">
    <property type="nucleotide sequence ID" value="NZ_CP121667.1"/>
</dbReference>
<dbReference type="AlphaFoldDB" id="A0A844SU53"/>
<evidence type="ECO:0000256" key="1">
    <source>
        <dbReference type="ARBA" id="ARBA00023284"/>
    </source>
</evidence>
<evidence type="ECO:0000313" key="3">
    <source>
        <dbReference type="Proteomes" id="UP000436468"/>
    </source>
</evidence>
<proteinExistence type="predicted"/>
<dbReference type="Proteomes" id="UP000436468">
    <property type="component" value="Unassembled WGS sequence"/>
</dbReference>
<comment type="caution">
    <text evidence="2">The sequence shown here is derived from an EMBL/GenBank/DDBJ whole genome shotgun (WGS) entry which is preliminary data.</text>
</comment>
<dbReference type="InterPro" id="IPR011893">
    <property type="entry name" value="Selenoprotein_Rdx-typ"/>
</dbReference>
<gene>
    <name evidence="2" type="ORF">GPL21_36140</name>
</gene>
<evidence type="ECO:0000313" key="2">
    <source>
        <dbReference type="EMBL" id="MVT70508.1"/>
    </source>
</evidence>
<organism evidence="2 3">
    <name type="scientific">Bradyrhizobium pachyrhizi</name>
    <dbReference type="NCBI Taxonomy" id="280333"/>
    <lineage>
        <taxon>Bacteria</taxon>
        <taxon>Pseudomonadati</taxon>
        <taxon>Pseudomonadota</taxon>
        <taxon>Alphaproteobacteria</taxon>
        <taxon>Hyphomicrobiales</taxon>
        <taxon>Nitrobacteraceae</taxon>
        <taxon>Bradyrhizobium</taxon>
    </lineage>
</organism>
<reference evidence="2 3" key="1">
    <citation type="submission" date="2019-12" db="EMBL/GenBank/DDBJ databases">
        <title>Draft genome sequences Bradyrhizobium cajani AMBPC1010, Bradyrhizobium pachyrhizi AMBPC1040 and Bradyrhizobium yuanmingense ALSPC3051, three plant growth promoting strains isolated from nodules of Cajanus cajan L. in Dominican Republic.</title>
        <authorList>
            <person name="Flores-Felix J.D."/>
            <person name="Araujo J."/>
            <person name="Diaz-Alcantara C."/>
            <person name="Gonzalez-Andres F."/>
            <person name="Velazquez E."/>
        </authorList>
    </citation>
    <scope>NUCLEOTIDE SEQUENCE [LARGE SCALE GENOMIC DNA]</scope>
    <source>
        <strain evidence="2 3">1040</strain>
    </source>
</reference>
<dbReference type="NCBIfam" id="TIGR02174">
    <property type="entry name" value="CXXU_selWTH"/>
    <property type="match status" value="1"/>
</dbReference>
<keyword evidence="3" id="KW-1185">Reference proteome</keyword>
<keyword evidence="1" id="KW-0676">Redox-active center</keyword>
<sequence>MRNVSITYCRPCGYEKRAKEAAALLRERLGVDATLIPGKGGIFEVKLGDEVVARRAKGHFPDAAEIVAAVTAARDC</sequence>
<dbReference type="InterPro" id="IPR036249">
    <property type="entry name" value="Thioredoxin-like_sf"/>
</dbReference>
<dbReference type="Pfam" id="PF10262">
    <property type="entry name" value="Rdx"/>
    <property type="match status" value="1"/>
</dbReference>
<name>A0A844SU53_9BRAD</name>
<dbReference type="Gene3D" id="3.40.30.10">
    <property type="entry name" value="Glutaredoxin"/>
    <property type="match status" value="1"/>
</dbReference>
<dbReference type="SUPFAM" id="SSF52833">
    <property type="entry name" value="Thioredoxin-like"/>
    <property type="match status" value="1"/>
</dbReference>
<protein>
    <submittedName>
        <fullName evidence="2">SelT/SelW/SelH family protein</fullName>
    </submittedName>
</protein>